<reference evidence="2 3" key="1">
    <citation type="submission" date="2016-04" db="EMBL/GenBank/DDBJ databases">
        <title>Draft genome of Fonsecaea erecta CBS 125763.</title>
        <authorList>
            <person name="Weiss V.A."/>
            <person name="Vicente V.A."/>
            <person name="Raittz R.T."/>
            <person name="Moreno L.F."/>
            <person name="De Souza E.M."/>
            <person name="Pedrosa F.O."/>
            <person name="Steffens M.B."/>
            <person name="Faoro H."/>
            <person name="Tadra-Sfeir M.Z."/>
            <person name="Najafzadeh M.J."/>
            <person name="Felipe M.S."/>
            <person name="Teixeira M."/>
            <person name="Sun J."/>
            <person name="Xi L."/>
            <person name="Gomes R."/>
            <person name="De Azevedo C.M."/>
            <person name="Salgado C.G."/>
            <person name="Da Silva M.B."/>
            <person name="Nascimento M.F."/>
            <person name="Queiroz-Telles F."/>
            <person name="Attili D.S."/>
            <person name="Gorbushina A."/>
        </authorList>
    </citation>
    <scope>NUCLEOTIDE SEQUENCE [LARGE SCALE GENOMIC DNA]</scope>
    <source>
        <strain evidence="2 3">CBS 125763</strain>
    </source>
</reference>
<protein>
    <recommendedName>
        <fullName evidence="4">BZIP domain-containing protein</fullName>
    </recommendedName>
</protein>
<dbReference type="InterPro" id="IPR021833">
    <property type="entry name" value="DUF3425"/>
</dbReference>
<keyword evidence="3" id="KW-1185">Reference proteome</keyword>
<evidence type="ECO:0000313" key="2">
    <source>
        <dbReference type="EMBL" id="OAP57245.1"/>
    </source>
</evidence>
<organism evidence="2 3">
    <name type="scientific">Fonsecaea erecta</name>
    <dbReference type="NCBI Taxonomy" id="1367422"/>
    <lineage>
        <taxon>Eukaryota</taxon>
        <taxon>Fungi</taxon>
        <taxon>Dikarya</taxon>
        <taxon>Ascomycota</taxon>
        <taxon>Pezizomycotina</taxon>
        <taxon>Eurotiomycetes</taxon>
        <taxon>Chaetothyriomycetidae</taxon>
        <taxon>Chaetothyriales</taxon>
        <taxon>Herpotrichiellaceae</taxon>
        <taxon>Fonsecaea</taxon>
    </lineage>
</organism>
<dbReference type="PANTHER" id="PTHR38116:SF8">
    <property type="entry name" value="BZIP DOMAIN-CONTAINING PROTEIN"/>
    <property type="match status" value="1"/>
</dbReference>
<dbReference type="Proteomes" id="UP000078343">
    <property type="component" value="Unassembled WGS sequence"/>
</dbReference>
<accession>A0A178ZDV1</accession>
<dbReference type="EMBL" id="LVYI01000007">
    <property type="protein sequence ID" value="OAP57245.1"/>
    <property type="molecule type" value="Genomic_DNA"/>
</dbReference>
<dbReference type="OrthoDB" id="5973539at2759"/>
<dbReference type="AlphaFoldDB" id="A0A178ZDV1"/>
<sequence>MDNHTIPRLGGSLTMQPSEGASGEERGSRRKRIITAARREQNRAAQKAYRHRIKEARQNAITNHVKGPHHLSELRPRYPPPDSSTQDGGPVSALNLNTETIATVNLGPTSGLAAARPSKASKPASSTGELKLSVSALHSVEQSRSSVSSGVLPEVHPGPHTLSTVLSESRAGQMQCPPDARLAPADPLANTIQFSPVQTVTAALNNARRLRLNLSRLLTSDYISPFYQNSLPSQQQQPQANADPRSLLLQQPQQQTSHHWIPPDLQPTLAQVLYPHHPFLDLLPFPLLRARAIVMATFTPRHVFDLADFKNDIVTHGGLVCWATNARGQPWDRRNWEATPWFLDKWRVLVDDGDDGAGIWSQSSWWWTMRAVSDRVGT</sequence>
<evidence type="ECO:0008006" key="4">
    <source>
        <dbReference type="Google" id="ProtNLM"/>
    </source>
</evidence>
<dbReference type="STRING" id="1367422.A0A178ZDV1"/>
<name>A0A178ZDV1_9EURO</name>
<dbReference type="GeneID" id="30012151"/>
<dbReference type="Pfam" id="PF11905">
    <property type="entry name" value="DUF3425"/>
    <property type="match status" value="1"/>
</dbReference>
<feature type="region of interest" description="Disordered" evidence="1">
    <location>
        <begin position="62"/>
        <end position="89"/>
    </location>
</feature>
<evidence type="ECO:0000313" key="3">
    <source>
        <dbReference type="Proteomes" id="UP000078343"/>
    </source>
</evidence>
<comment type="caution">
    <text evidence="2">The sequence shown here is derived from an EMBL/GenBank/DDBJ whole genome shotgun (WGS) entry which is preliminary data.</text>
</comment>
<gene>
    <name evidence="2" type="ORF">AYL99_07983</name>
</gene>
<dbReference type="PANTHER" id="PTHR38116">
    <property type="entry name" value="CHROMOSOME 7, WHOLE GENOME SHOTGUN SEQUENCE"/>
    <property type="match status" value="1"/>
</dbReference>
<evidence type="ECO:0000256" key="1">
    <source>
        <dbReference type="SAM" id="MobiDB-lite"/>
    </source>
</evidence>
<dbReference type="RefSeq" id="XP_018690612.1">
    <property type="nucleotide sequence ID" value="XM_018839491.1"/>
</dbReference>
<feature type="region of interest" description="Disordered" evidence="1">
    <location>
        <begin position="1"/>
        <end position="31"/>
    </location>
</feature>
<proteinExistence type="predicted"/>
<dbReference type="CDD" id="cd14688">
    <property type="entry name" value="bZIP_YAP"/>
    <property type="match status" value="1"/>
</dbReference>